<evidence type="ECO:0000313" key="10">
    <source>
        <dbReference type="Proteomes" id="UP000324143"/>
    </source>
</evidence>
<dbReference type="Gene3D" id="1.20.58.110">
    <property type="entry name" value="Ribosomal protein S20"/>
    <property type="match status" value="1"/>
</dbReference>
<protein>
    <recommendedName>
        <fullName evidence="6 7">Small ribosomal subunit protein bS20</fullName>
    </recommendedName>
</protein>
<comment type="similarity">
    <text evidence="1 7">Belongs to the bacterial ribosomal protein bS20 family.</text>
</comment>
<proteinExistence type="inferred from homology"/>
<dbReference type="PANTHER" id="PTHR33398:SF1">
    <property type="entry name" value="SMALL RIBOSOMAL SUBUNIT PROTEIN BS20C"/>
    <property type="match status" value="1"/>
</dbReference>
<dbReference type="PANTHER" id="PTHR33398">
    <property type="entry name" value="30S RIBOSOMAL PROTEIN S20"/>
    <property type="match status" value="1"/>
</dbReference>
<dbReference type="Pfam" id="PF01649">
    <property type="entry name" value="Ribosomal_S20p"/>
    <property type="match status" value="1"/>
</dbReference>
<organism evidence="9 10">
    <name type="scientific">Candidatus Mcinerneyibacterium aminivorans</name>
    <dbReference type="NCBI Taxonomy" id="2703815"/>
    <lineage>
        <taxon>Bacteria</taxon>
        <taxon>Candidatus Macinerneyibacteriota</taxon>
        <taxon>Candidatus Mcinerneyibacteria</taxon>
        <taxon>Candidatus Mcinerneyibacteriales</taxon>
        <taxon>Candidatus Mcinerneyibacteriaceae</taxon>
        <taxon>Candidatus Mcinerneyibacterium</taxon>
    </lineage>
</organism>
<keyword evidence="3 7" id="KW-0694">RNA-binding</keyword>
<evidence type="ECO:0000256" key="6">
    <source>
        <dbReference type="ARBA" id="ARBA00035136"/>
    </source>
</evidence>
<dbReference type="GO" id="GO:0070181">
    <property type="term" value="F:small ribosomal subunit rRNA binding"/>
    <property type="evidence" value="ECO:0007669"/>
    <property type="project" value="TreeGrafter"/>
</dbReference>
<dbReference type="GO" id="GO:0003735">
    <property type="term" value="F:structural constituent of ribosome"/>
    <property type="evidence" value="ECO:0007669"/>
    <property type="project" value="InterPro"/>
</dbReference>
<evidence type="ECO:0000256" key="3">
    <source>
        <dbReference type="ARBA" id="ARBA00022884"/>
    </source>
</evidence>
<dbReference type="AlphaFoldDB" id="A0A5D0MLL6"/>
<evidence type="ECO:0000256" key="5">
    <source>
        <dbReference type="ARBA" id="ARBA00023274"/>
    </source>
</evidence>
<keyword evidence="2 7" id="KW-0699">rRNA-binding</keyword>
<dbReference type="GO" id="GO:0005829">
    <property type="term" value="C:cytosol"/>
    <property type="evidence" value="ECO:0007669"/>
    <property type="project" value="TreeGrafter"/>
</dbReference>
<keyword evidence="10" id="KW-1185">Reference proteome</keyword>
<reference evidence="9" key="1">
    <citation type="submission" date="2019-08" db="EMBL/GenBank/DDBJ databases">
        <title>Genomic characterization of a novel candidate phylum (ARYD3) from a high temperature, high salinity tertiary oil reservoir in north central Oklahoma, USA.</title>
        <authorList>
            <person name="Youssef N.H."/>
            <person name="Yadav A."/>
            <person name="Elshahed M.S."/>
        </authorList>
    </citation>
    <scope>NUCLEOTIDE SEQUENCE [LARGE SCALE GENOMIC DNA]</scope>
    <source>
        <strain evidence="9">ARYD3</strain>
    </source>
</reference>
<evidence type="ECO:0000313" key="9">
    <source>
        <dbReference type="EMBL" id="TYB32148.1"/>
    </source>
</evidence>
<comment type="function">
    <text evidence="7">Binds directly to 16S ribosomal RNA.</text>
</comment>
<accession>A0A5D0MLL6</accession>
<dbReference type="GO" id="GO:0006412">
    <property type="term" value="P:translation"/>
    <property type="evidence" value="ECO:0007669"/>
    <property type="project" value="UniProtKB-UniRule"/>
</dbReference>
<keyword evidence="4 7" id="KW-0689">Ribosomal protein</keyword>
<evidence type="ECO:0000256" key="8">
    <source>
        <dbReference type="SAM" id="MobiDB-lite"/>
    </source>
</evidence>
<dbReference type="Proteomes" id="UP000324143">
    <property type="component" value="Unassembled WGS sequence"/>
</dbReference>
<dbReference type="NCBIfam" id="TIGR00029">
    <property type="entry name" value="S20"/>
    <property type="match status" value="1"/>
</dbReference>
<dbReference type="SUPFAM" id="SSF46992">
    <property type="entry name" value="Ribosomal protein S20"/>
    <property type="match status" value="1"/>
</dbReference>
<evidence type="ECO:0000256" key="4">
    <source>
        <dbReference type="ARBA" id="ARBA00022980"/>
    </source>
</evidence>
<dbReference type="InterPro" id="IPR002583">
    <property type="entry name" value="Ribosomal_bS20"/>
</dbReference>
<name>A0A5D0MLL6_9BACT</name>
<evidence type="ECO:0000256" key="7">
    <source>
        <dbReference type="HAMAP-Rule" id="MF_00500"/>
    </source>
</evidence>
<keyword evidence="5 7" id="KW-0687">Ribonucleoprotein</keyword>
<sequence>MPNIKQQKKRMRKDQKLYKKNKAMKSRVKTAKKKVLNSKDYEEAQKELKKFFQIMDKAVKKNLFHKNKAARDKSRLTKYVNSLQK</sequence>
<comment type="caution">
    <text evidence="9">The sequence shown here is derived from an EMBL/GenBank/DDBJ whole genome shotgun (WGS) entry which is preliminary data.</text>
</comment>
<dbReference type="HAMAP" id="MF_00500">
    <property type="entry name" value="Ribosomal_bS20"/>
    <property type="match status" value="1"/>
</dbReference>
<evidence type="ECO:0000256" key="2">
    <source>
        <dbReference type="ARBA" id="ARBA00022730"/>
    </source>
</evidence>
<dbReference type="EMBL" id="VSIX01000004">
    <property type="protein sequence ID" value="TYB32148.1"/>
    <property type="molecule type" value="Genomic_DNA"/>
</dbReference>
<feature type="region of interest" description="Disordered" evidence="8">
    <location>
        <begin position="1"/>
        <end position="32"/>
    </location>
</feature>
<evidence type="ECO:0000256" key="1">
    <source>
        <dbReference type="ARBA" id="ARBA00007634"/>
    </source>
</evidence>
<dbReference type="InterPro" id="IPR036510">
    <property type="entry name" value="Ribosomal_bS20_sf"/>
</dbReference>
<dbReference type="GO" id="GO:0015935">
    <property type="term" value="C:small ribosomal subunit"/>
    <property type="evidence" value="ECO:0007669"/>
    <property type="project" value="TreeGrafter"/>
</dbReference>
<gene>
    <name evidence="7 9" type="primary">rpsT</name>
    <name evidence="9" type="ORF">FXF47_00770</name>
</gene>